<reference evidence="1 2" key="1">
    <citation type="submission" date="2019-12" db="EMBL/GenBank/DDBJ databases">
        <title>Novel species isolated from a subtropical stream in China.</title>
        <authorList>
            <person name="Lu H."/>
        </authorList>
    </citation>
    <scope>NUCLEOTIDE SEQUENCE [LARGE SCALE GENOMIC DNA]</scope>
    <source>
        <strain evidence="1 2">FT135W</strain>
    </source>
</reference>
<organism evidence="1 2">
    <name type="scientific">Duganella flavida</name>
    <dbReference type="NCBI Taxonomy" id="2692175"/>
    <lineage>
        <taxon>Bacteria</taxon>
        <taxon>Pseudomonadati</taxon>
        <taxon>Pseudomonadota</taxon>
        <taxon>Betaproteobacteria</taxon>
        <taxon>Burkholderiales</taxon>
        <taxon>Oxalobacteraceae</taxon>
        <taxon>Telluria group</taxon>
        <taxon>Duganella</taxon>
    </lineage>
</organism>
<dbReference type="AlphaFoldDB" id="A0A6L8KKE3"/>
<evidence type="ECO:0000313" key="2">
    <source>
        <dbReference type="Proteomes" id="UP000479335"/>
    </source>
</evidence>
<gene>
    <name evidence="1" type="ORF">GTP46_26940</name>
</gene>
<dbReference type="EMBL" id="WWCN01000024">
    <property type="protein sequence ID" value="MYM26272.1"/>
    <property type="molecule type" value="Genomic_DNA"/>
</dbReference>
<accession>A0A6L8KKE3</accession>
<name>A0A6L8KKE3_9BURK</name>
<sequence>MEQISVKLVFLDTLSCAQFATALEGTEIGARTFDVALPNRALNQDSETLTLLLSFMQNGGLEAIAAFLGLVKEIISQRAPEQSVTVMNGDRTITVTGKLTSAQVKELTHDLSGL</sequence>
<proteinExistence type="predicted"/>
<dbReference type="RefSeq" id="WP_161009708.1">
    <property type="nucleotide sequence ID" value="NZ_WWCN01000024.1"/>
</dbReference>
<protein>
    <submittedName>
        <fullName evidence="1">Uncharacterized protein</fullName>
    </submittedName>
</protein>
<evidence type="ECO:0000313" key="1">
    <source>
        <dbReference type="EMBL" id="MYM26272.1"/>
    </source>
</evidence>
<dbReference type="Proteomes" id="UP000479335">
    <property type="component" value="Unassembled WGS sequence"/>
</dbReference>
<comment type="caution">
    <text evidence="1">The sequence shown here is derived from an EMBL/GenBank/DDBJ whole genome shotgun (WGS) entry which is preliminary data.</text>
</comment>
<keyword evidence="2" id="KW-1185">Reference proteome</keyword>